<proteinExistence type="predicted"/>
<keyword evidence="2 5" id="KW-0812">Transmembrane</keyword>
<dbReference type="OrthoDB" id="3358017at2759"/>
<feature type="transmembrane region" description="Helical" evidence="5">
    <location>
        <begin position="226"/>
        <end position="243"/>
    </location>
</feature>
<dbReference type="Pfam" id="PF04479">
    <property type="entry name" value="RTA1"/>
    <property type="match status" value="1"/>
</dbReference>
<dbReference type="AlphaFoldDB" id="A0A8H4GPP4"/>
<feature type="transmembrane region" description="Helical" evidence="5">
    <location>
        <begin position="185"/>
        <end position="206"/>
    </location>
</feature>
<feature type="transmembrane region" description="Helical" evidence="5">
    <location>
        <begin position="111"/>
        <end position="132"/>
    </location>
</feature>
<evidence type="ECO:0000256" key="5">
    <source>
        <dbReference type="SAM" id="Phobius"/>
    </source>
</evidence>
<evidence type="ECO:0000256" key="4">
    <source>
        <dbReference type="ARBA" id="ARBA00023136"/>
    </source>
</evidence>
<evidence type="ECO:0000256" key="2">
    <source>
        <dbReference type="ARBA" id="ARBA00022692"/>
    </source>
</evidence>
<dbReference type="GO" id="GO:0016020">
    <property type="term" value="C:membrane"/>
    <property type="evidence" value="ECO:0007669"/>
    <property type="project" value="UniProtKB-SubCell"/>
</dbReference>
<comment type="subcellular location">
    <subcellularLocation>
        <location evidence="1">Membrane</location>
        <topology evidence="1">Multi-pass membrane protein</topology>
    </subcellularLocation>
</comment>
<dbReference type="Proteomes" id="UP000653565">
    <property type="component" value="Unassembled WGS sequence"/>
</dbReference>
<evidence type="ECO:0000256" key="1">
    <source>
        <dbReference type="ARBA" id="ARBA00004141"/>
    </source>
</evidence>
<evidence type="ECO:0000313" key="6">
    <source>
        <dbReference type="EMBL" id="KAF4226008.1"/>
    </source>
</evidence>
<keyword evidence="3 5" id="KW-1133">Transmembrane helix</keyword>
<name>A0A8H4GPP4_9EURO</name>
<feature type="transmembrane region" description="Helical" evidence="5">
    <location>
        <begin position="38"/>
        <end position="55"/>
    </location>
</feature>
<organism evidence="6 7">
    <name type="scientific">Aspergillus fumigatiaffinis</name>
    <dbReference type="NCBI Taxonomy" id="340414"/>
    <lineage>
        <taxon>Eukaryota</taxon>
        <taxon>Fungi</taxon>
        <taxon>Dikarya</taxon>
        <taxon>Ascomycota</taxon>
        <taxon>Pezizomycotina</taxon>
        <taxon>Eurotiomycetes</taxon>
        <taxon>Eurotiomycetidae</taxon>
        <taxon>Eurotiales</taxon>
        <taxon>Aspergillaceae</taxon>
        <taxon>Aspergillus</taxon>
        <taxon>Aspergillus subgen. Fumigati</taxon>
    </lineage>
</organism>
<protein>
    <recommendedName>
        <fullName evidence="8">RTA1 domain protein</fullName>
    </recommendedName>
</protein>
<dbReference type="EMBL" id="JAAAPX010000291">
    <property type="protein sequence ID" value="KAF4226008.1"/>
    <property type="molecule type" value="Genomic_DNA"/>
</dbReference>
<sequence length="310" mass="34479">MAFKLYHYDPSAGAAVAFAAIFGLTTVVHIWQMAKARAWFMTAFIIGGFCVYTLLEWSRVMVPDIGLVAGAQVTEANAFLIIVEAIGYLCRYISAKQTPNWTTKPYIGQSLLLLLAPALFAASVYMILGRIIRLLNAGSLSLVRPNWLTKVFVTGDVISFLMQCGGGGLLAGAKTQDKVDMGEHMIIGGLFVQILFFGFFMIASVIFHRRMLATPMHHMMSTQLPWNHYMMILYTVSLLIMIRSVYRVAEYVQGSDGYLQSKEAFIYVFDAALMFACCVILNVSHPSKLLSHSQAGHKVDSDMEMLTPER</sequence>
<evidence type="ECO:0008006" key="8">
    <source>
        <dbReference type="Google" id="ProtNLM"/>
    </source>
</evidence>
<evidence type="ECO:0000256" key="3">
    <source>
        <dbReference type="ARBA" id="ARBA00022989"/>
    </source>
</evidence>
<accession>A0A8H4GPP4</accession>
<dbReference type="InterPro" id="IPR007568">
    <property type="entry name" value="RTA1"/>
</dbReference>
<feature type="transmembrane region" description="Helical" evidence="5">
    <location>
        <begin position="264"/>
        <end position="283"/>
    </location>
</feature>
<dbReference type="PANTHER" id="PTHR31465:SF33">
    <property type="entry name" value="DOMAIN PROTEIN, PUTATIVE (AFU_ORTHOLOGUE AFUA_5G01310)-RELATED"/>
    <property type="match status" value="1"/>
</dbReference>
<dbReference type="PANTHER" id="PTHR31465">
    <property type="entry name" value="PROTEIN RTA1-RELATED"/>
    <property type="match status" value="1"/>
</dbReference>
<feature type="transmembrane region" description="Helical" evidence="5">
    <location>
        <begin position="12"/>
        <end position="31"/>
    </location>
</feature>
<reference evidence="6" key="1">
    <citation type="journal article" date="2020" name="bioRxiv">
        <title>Genomic and phenotypic heterogeneity of clinical isolates of the human pathogens Aspergillus fumigatus, Aspergillus lentulus and Aspergillus fumigatiaffinis.</title>
        <authorList>
            <person name="dos Santos R.A.C."/>
            <person name="Steenwyk J.L."/>
            <person name="Rivero-Menendez O."/>
            <person name="Mead M.E."/>
            <person name="Silva L.P."/>
            <person name="Bastos R.W."/>
            <person name="Alastruey-Izquierdo A."/>
            <person name="Goldman G.H."/>
            <person name="Rokas A."/>
        </authorList>
    </citation>
    <scope>NUCLEOTIDE SEQUENCE</scope>
    <source>
        <strain evidence="6">CNM-CM6805</strain>
    </source>
</reference>
<evidence type="ECO:0000313" key="7">
    <source>
        <dbReference type="Proteomes" id="UP000653565"/>
    </source>
</evidence>
<feature type="transmembrane region" description="Helical" evidence="5">
    <location>
        <begin position="67"/>
        <end position="90"/>
    </location>
</feature>
<reference evidence="6" key="2">
    <citation type="submission" date="2020-04" db="EMBL/GenBank/DDBJ databases">
        <authorList>
            <person name="Santos R.A.C."/>
            <person name="Steenwyk J.L."/>
            <person name="Rivero-Menendez O."/>
            <person name="Mead M.E."/>
            <person name="Silva L.P."/>
            <person name="Bastos R.W."/>
            <person name="Alastruey-Izquierdo A."/>
            <person name="Goldman G.H."/>
            <person name="Rokas A."/>
        </authorList>
    </citation>
    <scope>NUCLEOTIDE SEQUENCE</scope>
    <source>
        <strain evidence="6">CNM-CM6805</strain>
    </source>
</reference>
<comment type="caution">
    <text evidence="6">The sequence shown here is derived from an EMBL/GenBank/DDBJ whole genome shotgun (WGS) entry which is preliminary data.</text>
</comment>
<keyword evidence="7" id="KW-1185">Reference proteome</keyword>
<gene>
    <name evidence="6" type="ORF">CNMCM6805_005287</name>
</gene>
<keyword evidence="4 5" id="KW-0472">Membrane</keyword>